<evidence type="ECO:0000313" key="4">
    <source>
        <dbReference type="Proteomes" id="UP000752292"/>
    </source>
</evidence>
<dbReference type="PANTHER" id="PTHR22642">
    <property type="entry name" value="IMIDAZOLONEPROPIONASE"/>
    <property type="match status" value="1"/>
</dbReference>
<keyword evidence="1" id="KW-0732">Signal</keyword>
<proteinExistence type="predicted"/>
<feature type="non-terminal residue" evidence="3">
    <location>
        <position position="463"/>
    </location>
</feature>
<evidence type="ECO:0000259" key="2">
    <source>
        <dbReference type="Pfam" id="PF07969"/>
    </source>
</evidence>
<comment type="caution">
    <text evidence="3">The sequence shown here is derived from an EMBL/GenBank/DDBJ whole genome shotgun (WGS) entry which is preliminary data.</text>
</comment>
<dbReference type="GO" id="GO:0016810">
    <property type="term" value="F:hydrolase activity, acting on carbon-nitrogen (but not peptide) bonds"/>
    <property type="evidence" value="ECO:0007669"/>
    <property type="project" value="InterPro"/>
</dbReference>
<dbReference type="InterPro" id="IPR013108">
    <property type="entry name" value="Amidohydro_3"/>
</dbReference>
<dbReference type="PANTHER" id="PTHR22642:SF21">
    <property type="entry name" value="PERIPLASMIC PROTEIN"/>
    <property type="match status" value="1"/>
</dbReference>
<dbReference type="SUPFAM" id="SSF51556">
    <property type="entry name" value="Metallo-dependent hydrolases"/>
    <property type="match status" value="1"/>
</dbReference>
<evidence type="ECO:0000313" key="3">
    <source>
        <dbReference type="EMBL" id="MBI4251056.1"/>
    </source>
</evidence>
<feature type="chain" id="PRO_5038038519" evidence="1">
    <location>
        <begin position="29"/>
        <end position="463"/>
    </location>
</feature>
<dbReference type="Gene3D" id="3.10.310.70">
    <property type="match status" value="1"/>
</dbReference>
<name>A0A932ZTJ0_UNCTE</name>
<reference evidence="3" key="1">
    <citation type="submission" date="2020-07" db="EMBL/GenBank/DDBJ databases">
        <title>Huge and variable diversity of episymbiotic CPR bacteria and DPANN archaea in groundwater ecosystems.</title>
        <authorList>
            <person name="He C.Y."/>
            <person name="Keren R."/>
            <person name="Whittaker M."/>
            <person name="Farag I.F."/>
            <person name="Doudna J."/>
            <person name="Cate J.H.D."/>
            <person name="Banfield J.F."/>
        </authorList>
    </citation>
    <scope>NUCLEOTIDE SEQUENCE</scope>
    <source>
        <strain evidence="3">NC_groundwater_1370_Ag_S-0.2um_69_93</strain>
    </source>
</reference>
<dbReference type="AlphaFoldDB" id="A0A932ZTJ0"/>
<dbReference type="SUPFAM" id="SSF51338">
    <property type="entry name" value="Composite domain of metallo-dependent hydrolases"/>
    <property type="match status" value="1"/>
</dbReference>
<gene>
    <name evidence="3" type="ORF">HY618_01225</name>
</gene>
<dbReference type="InterPro" id="IPR032466">
    <property type="entry name" value="Metal_Hydrolase"/>
</dbReference>
<dbReference type="Pfam" id="PF07969">
    <property type="entry name" value="Amidohydro_3"/>
    <property type="match status" value="1"/>
</dbReference>
<evidence type="ECO:0000256" key="1">
    <source>
        <dbReference type="SAM" id="SignalP"/>
    </source>
</evidence>
<sequence>MRIGRIFRLSFFAFLAAFWLAGGGSAQTGVPAEVLRYADMILINGKVVTADKDFSSQEAVAIRDGKILAVGPTPRIRPLAGPRTKVVDLQGRAVIPGLIDSHMHFLRAGFTWAREVRLDQARSVQEVLSLVEKRGKQLKPGEWILTFGGWHYGQLKEGRAPTRQELDRAAPGNPVLLRILLPHSSSHFAVLNGAALKAVGITRDTKTPPNGVIEKDAAGEPTGVLRRAAVPLALRKLPRASFEEKVQGLKLVIRDFHAAGLTGVIETIGGGVSDDDLHVLFEAWRRNELTIRTALLIYTGNLKDGQRWMRHLPMGFGDDWLRVNGFGERLVAAVQDSIAPAFPLKPEDLEEYRKFAGEAARNRWSIQQHTTLGTTAKAFLDIFEEVDRRHPIRDLRWSLAHVELISEADIRRVKRLGMGLTIQDRQVIGSELMGQAWGDAAASGPPLKKMLEIGVPVGAGTDA</sequence>
<protein>
    <submittedName>
        <fullName evidence="3">Amidohydrolase family protein</fullName>
    </submittedName>
</protein>
<accession>A0A932ZTJ0</accession>
<dbReference type="Proteomes" id="UP000752292">
    <property type="component" value="Unassembled WGS sequence"/>
</dbReference>
<feature type="domain" description="Amidohydrolase 3" evidence="2">
    <location>
        <begin position="85"/>
        <end position="462"/>
    </location>
</feature>
<dbReference type="InterPro" id="IPR011059">
    <property type="entry name" value="Metal-dep_hydrolase_composite"/>
</dbReference>
<dbReference type="Gene3D" id="3.20.20.140">
    <property type="entry name" value="Metal-dependent hydrolases"/>
    <property type="match status" value="2"/>
</dbReference>
<organism evidence="3 4">
    <name type="scientific">Tectimicrobiota bacterium</name>
    <dbReference type="NCBI Taxonomy" id="2528274"/>
    <lineage>
        <taxon>Bacteria</taxon>
        <taxon>Pseudomonadati</taxon>
        <taxon>Nitrospinota/Tectimicrobiota group</taxon>
        <taxon>Candidatus Tectimicrobiota</taxon>
    </lineage>
</organism>
<dbReference type="EMBL" id="JACQRX010000053">
    <property type="protein sequence ID" value="MBI4251056.1"/>
    <property type="molecule type" value="Genomic_DNA"/>
</dbReference>
<dbReference type="Gene3D" id="2.30.40.10">
    <property type="entry name" value="Urease, subunit C, domain 1"/>
    <property type="match status" value="1"/>
</dbReference>
<feature type="signal peptide" evidence="1">
    <location>
        <begin position="1"/>
        <end position="28"/>
    </location>
</feature>